<dbReference type="Proteomes" id="UP000315540">
    <property type="component" value="Unassembled WGS sequence"/>
</dbReference>
<dbReference type="SUPFAM" id="SSF160379">
    <property type="entry name" value="SP0830-like"/>
    <property type="match status" value="1"/>
</dbReference>
<proteinExistence type="predicted"/>
<dbReference type="AlphaFoldDB" id="A0A504JEZ3"/>
<dbReference type="EMBL" id="VFWZ01000002">
    <property type="protein sequence ID" value="TPN87272.1"/>
    <property type="molecule type" value="Genomic_DNA"/>
</dbReference>
<reference evidence="1 2" key="1">
    <citation type="submission" date="2019-06" db="EMBL/GenBank/DDBJ databases">
        <authorList>
            <person name="Meng X."/>
        </authorList>
    </citation>
    <scope>NUCLEOTIDE SEQUENCE [LARGE SCALE GENOMIC DNA]</scope>
    <source>
        <strain evidence="1 2">M625</strain>
    </source>
</reference>
<dbReference type="OrthoDB" id="9806494at2"/>
<evidence type="ECO:0000313" key="1">
    <source>
        <dbReference type="EMBL" id="TPN87272.1"/>
    </source>
</evidence>
<dbReference type="PANTHER" id="PTHR36439:SF1">
    <property type="entry name" value="DUF1697 DOMAIN-CONTAINING PROTEIN"/>
    <property type="match status" value="1"/>
</dbReference>
<keyword evidence="2" id="KW-1185">Reference proteome</keyword>
<dbReference type="Gene3D" id="3.30.70.1260">
    <property type="entry name" value="bacterial protein sp0830 like"/>
    <property type="match status" value="1"/>
</dbReference>
<evidence type="ECO:0000313" key="2">
    <source>
        <dbReference type="Proteomes" id="UP000315540"/>
    </source>
</evidence>
<dbReference type="Pfam" id="PF08002">
    <property type="entry name" value="DUF1697"/>
    <property type="match status" value="1"/>
</dbReference>
<sequence length="183" mass="20747">MNTYIALLRGINVSGQKKIKMADLKIALEQLGFTEVTTYIQSGNIVFKYVKTHHDELSKRIHDKIDAHFGFDVPVLVITPQTLNSIYKKNPFLDRIAKGEIAENKMFFTLLKNAPDTIAAQELSGTSYGEEEFLITENVVYFYAANGYGKTKLNNNFFEKKLKSSATTRNLKTVVKLMKLSKL</sequence>
<organism evidence="1 2">
    <name type="scientific">Aquimarina algicola</name>
    <dbReference type="NCBI Taxonomy" id="2589995"/>
    <lineage>
        <taxon>Bacteria</taxon>
        <taxon>Pseudomonadati</taxon>
        <taxon>Bacteroidota</taxon>
        <taxon>Flavobacteriia</taxon>
        <taxon>Flavobacteriales</taxon>
        <taxon>Flavobacteriaceae</taxon>
        <taxon>Aquimarina</taxon>
    </lineage>
</organism>
<name>A0A504JEZ3_9FLAO</name>
<dbReference type="PIRSF" id="PIRSF008502">
    <property type="entry name" value="UCP008502"/>
    <property type="match status" value="1"/>
</dbReference>
<dbReference type="InterPro" id="IPR012545">
    <property type="entry name" value="DUF1697"/>
</dbReference>
<dbReference type="RefSeq" id="WP_140591853.1">
    <property type="nucleotide sequence ID" value="NZ_VFWZ01000002.1"/>
</dbReference>
<dbReference type="Gene3D" id="3.30.70.1280">
    <property type="entry name" value="SP0830-like domains"/>
    <property type="match status" value="1"/>
</dbReference>
<gene>
    <name evidence="1" type="ORF">FHK87_06710</name>
</gene>
<comment type="caution">
    <text evidence="1">The sequence shown here is derived from an EMBL/GenBank/DDBJ whole genome shotgun (WGS) entry which is preliminary data.</text>
</comment>
<accession>A0A504JEZ3</accession>
<protein>
    <submittedName>
        <fullName evidence="1">DUF1697 domain-containing protein</fullName>
    </submittedName>
</protein>
<dbReference type="PANTHER" id="PTHR36439">
    <property type="entry name" value="BLL4334 PROTEIN"/>
    <property type="match status" value="1"/>
</dbReference>